<accession>A0A7V0T5L9</accession>
<evidence type="ECO:0000259" key="1">
    <source>
        <dbReference type="SMART" id="SM00746"/>
    </source>
</evidence>
<dbReference type="AlphaFoldDB" id="A0A7V0T5L9"/>
<comment type="caution">
    <text evidence="2">The sequence shown here is derived from an EMBL/GenBank/DDBJ whole genome shotgun (WGS) entry which is preliminary data.</text>
</comment>
<protein>
    <submittedName>
        <fullName evidence="2">YHS domain-containing protein</fullName>
    </submittedName>
</protein>
<dbReference type="InterPro" id="IPR007029">
    <property type="entry name" value="YHS_dom"/>
</dbReference>
<reference evidence="2" key="1">
    <citation type="journal article" date="2020" name="mSystems">
        <title>Genome- and Community-Level Interaction Insights into Carbon Utilization and Element Cycling Functions of Hydrothermarchaeota in Hydrothermal Sediment.</title>
        <authorList>
            <person name="Zhou Z."/>
            <person name="Liu Y."/>
            <person name="Xu W."/>
            <person name="Pan J."/>
            <person name="Luo Z.H."/>
            <person name="Li M."/>
        </authorList>
    </citation>
    <scope>NUCLEOTIDE SEQUENCE [LARGE SCALE GENOMIC DNA]</scope>
    <source>
        <strain evidence="2">SpSt-1182</strain>
    </source>
</reference>
<dbReference type="SMART" id="SM00746">
    <property type="entry name" value="TRASH"/>
    <property type="match status" value="1"/>
</dbReference>
<dbReference type="Proteomes" id="UP000885672">
    <property type="component" value="Unassembled WGS sequence"/>
</dbReference>
<dbReference type="Gene3D" id="1.10.620.20">
    <property type="entry name" value="Ribonucleotide Reductase, subunit A"/>
    <property type="match status" value="1"/>
</dbReference>
<proteinExistence type="predicted"/>
<dbReference type="InterPro" id="IPR011017">
    <property type="entry name" value="TRASH_dom"/>
</dbReference>
<dbReference type="Pfam" id="PF04945">
    <property type="entry name" value="YHS"/>
    <property type="match status" value="1"/>
</dbReference>
<feature type="domain" description="TRASH" evidence="1">
    <location>
        <begin position="7"/>
        <end position="45"/>
    </location>
</feature>
<organism evidence="2">
    <name type="scientific">candidate division WOR-3 bacterium</name>
    <dbReference type="NCBI Taxonomy" id="2052148"/>
    <lineage>
        <taxon>Bacteria</taxon>
        <taxon>Bacteria division WOR-3</taxon>
    </lineage>
</organism>
<evidence type="ECO:0000313" key="2">
    <source>
        <dbReference type="EMBL" id="HDQ99617.1"/>
    </source>
</evidence>
<dbReference type="SUPFAM" id="SSF47240">
    <property type="entry name" value="Ferritin-like"/>
    <property type="match status" value="1"/>
</dbReference>
<dbReference type="InterPro" id="IPR012348">
    <property type="entry name" value="RNR-like"/>
</dbReference>
<dbReference type="GO" id="GO:0016491">
    <property type="term" value="F:oxidoreductase activity"/>
    <property type="evidence" value="ECO:0007669"/>
    <property type="project" value="InterPro"/>
</dbReference>
<dbReference type="EMBL" id="DSBX01000191">
    <property type="protein sequence ID" value="HDQ99617.1"/>
    <property type="molecule type" value="Genomic_DNA"/>
</dbReference>
<dbReference type="InterPro" id="IPR009078">
    <property type="entry name" value="Ferritin-like_SF"/>
</dbReference>
<name>A0A7V0T5L9_UNCW3</name>
<sequence length="54" mass="6322">MEDKHVDPVCRMEVTEENAACSYEHQGRTYYFCADACRDAFAQNPEQYLTRRGD</sequence>
<gene>
    <name evidence="2" type="ORF">ENN51_04950</name>
</gene>